<reference evidence="2" key="1">
    <citation type="journal article" date="2015" name="Genome Announc.">
        <title>Genome sequence of the AIDS-associated pathogen Penicillium marneffei (ATCC18224) and its near taxonomic relative Talaromyces stipitatus (ATCC10500).</title>
        <authorList>
            <person name="Nierman W.C."/>
            <person name="Fedorova-Abrams N.D."/>
            <person name="Andrianopoulos A."/>
        </authorList>
    </citation>
    <scope>NUCLEOTIDE SEQUENCE [LARGE SCALE GENOMIC DNA]</scope>
    <source>
        <strain evidence="2">ATCC 10500 / CBS 375.48 / QM 6759 / NRRL 1006</strain>
    </source>
</reference>
<name>B8MV95_TALSN</name>
<dbReference type="GeneID" id="8108581"/>
<dbReference type="InParanoid" id="B8MV95"/>
<organism evidence="1 2">
    <name type="scientific">Talaromyces stipitatus (strain ATCC 10500 / CBS 375.48 / QM 6759 / NRRL 1006)</name>
    <name type="common">Penicillium stipitatum</name>
    <dbReference type="NCBI Taxonomy" id="441959"/>
    <lineage>
        <taxon>Eukaryota</taxon>
        <taxon>Fungi</taxon>
        <taxon>Dikarya</taxon>
        <taxon>Ascomycota</taxon>
        <taxon>Pezizomycotina</taxon>
        <taxon>Eurotiomycetes</taxon>
        <taxon>Eurotiomycetidae</taxon>
        <taxon>Eurotiales</taxon>
        <taxon>Trichocomaceae</taxon>
        <taxon>Talaromyces</taxon>
        <taxon>Talaromyces sect. Talaromyces</taxon>
    </lineage>
</organism>
<dbReference type="AlphaFoldDB" id="B8MV95"/>
<gene>
    <name evidence="1" type="ORF">TSTA_008470</name>
</gene>
<accession>B8MV95</accession>
<dbReference type="eggNOG" id="KOG0017">
    <property type="taxonomic scope" value="Eukaryota"/>
</dbReference>
<dbReference type="OrthoDB" id="4369552at2759"/>
<evidence type="ECO:0008006" key="3">
    <source>
        <dbReference type="Google" id="ProtNLM"/>
    </source>
</evidence>
<dbReference type="PhylomeDB" id="B8MV95"/>
<protein>
    <recommendedName>
        <fullName evidence="3">Reverse transcriptase Ty1/copia-type domain-containing protein</fullName>
    </recommendedName>
</protein>
<evidence type="ECO:0000313" key="1">
    <source>
        <dbReference type="EMBL" id="EED11551.1"/>
    </source>
</evidence>
<dbReference type="EMBL" id="EQ962662">
    <property type="protein sequence ID" value="EED11551.1"/>
    <property type="molecule type" value="Genomic_DNA"/>
</dbReference>
<sequence>MSFHSSRHKHNTWSGKRGSLADSLRWHLRLGHPGPQAINHLVLNGVRLRGPLTQKCEACAQVKAKGIIQRFSRDIIKAAGAQLSVDFHDYEESSIDNLKTLMLVTSDIQDYYGIITFQIIKMGPFSPHSSTCLGCWKDVTFNEDETFDGNLDRLRDDLRTVNLEELAKLLQDVDVSEEEVIRSRPEARDLLSTVVNELINVRNILTQDEALGRVPNRGFGRVMTTYGAQEVDKEEATAHWQGYLTPPPTPPAALLAASIQRPIDEAPMPIKEYESFAPWKATFIAGSRYKPIGTFEGKTLERERILRNQSVNRIQDKKESDRSKLQKLIKQEQLHKIHRRDLPDPPKWHRDLETHPLGEQFAQAERAHLQSHIPMNSWTTTDRSIAKGSQILDCMWVYVYKFNKHGYLVKCKARLVVRGDQERRVNLENTYVATLAARSFRTFMAVAARFDLGIKQYDAVNAFVHALLD</sequence>
<proteinExistence type="predicted"/>
<dbReference type="STRING" id="441959.B8MV95"/>
<dbReference type="VEuPathDB" id="FungiDB:TSTA_008470"/>
<dbReference type="RefSeq" id="XP_002488732.1">
    <property type="nucleotide sequence ID" value="XM_002488687.1"/>
</dbReference>
<dbReference type="Proteomes" id="UP000001745">
    <property type="component" value="Unassembled WGS sequence"/>
</dbReference>
<dbReference type="HOGENOM" id="CLU_582884_0_0_1"/>
<keyword evidence="2" id="KW-1185">Reference proteome</keyword>
<evidence type="ECO:0000313" key="2">
    <source>
        <dbReference type="Proteomes" id="UP000001745"/>
    </source>
</evidence>